<accession>A0ABX5KWI5</accession>
<protein>
    <submittedName>
        <fullName evidence="4">ATPase</fullName>
    </submittedName>
</protein>
<dbReference type="PANTHER" id="PTHR47691">
    <property type="entry name" value="REGULATOR-RELATED"/>
    <property type="match status" value="1"/>
</dbReference>
<sequence>MIKIGALLVNFEQREILRNGLPLRISARAFDILEVLFRANGSIVTKDDIIDSVWPDQIVEENRLQVHIAALRKALEADRELIKTVTGRGYILIPQAPLAQQGTLASNLPGRPTTLVGRDADVENVVAKLAESAVVTLVGAGGIGKTALAIRVAEMAQAHFARTVCFVELASASSRESVLATMALALQVGPAEVLQDTRALLARMPPEGVLLVLDNAEHVVDEVAELAENLVAHARWLRVLVTSREPLTIRAETVYRVEPLAVPATEDTVEAMLDHGAVQLFLQRARDIAPRCAADEASVRAVADICRQLEGLPLAIELAAARVATLGIEGVAARLDDRLDLLSGGLRLALPRHQTLRATFDWSYALLDAEAKGLFRSLAFFAGTFAFDAVCAVATEPGVPIAAAITALGELAAKSLLTVEFHGAIALYRLTESTRAYAMEKLQDEGEVQRVAQRHLRYLQRQIEDRSALVPHRSKSAQAHSSLDAARSAWDWAFSSDGDAALGVALAGSLVGTLLDASLVHECRERAQLALETLDALPKGAVDATCEMRVCSAYAAALLMTDGAAADAAALWRRVLERATGCADAVFEARAMWGLWNAAMTAGDIHASLRFATRFEARTQRGGSAWQKLCASATLAASLHCFGELEQARERLERTLASLEVTGPQSRADSDLGMEPRIFGTGTLARIVWMQGETTLALDLIERAINLVRADMLEPSLCHLLAVVAVPIALACGESELAASHLALLRSQAALNRFDAWQDYGECLAGQLALDAGRHEEGIARLEAGLASLEARGFRRLTSPLIVSYAQALVREGRLDEALATIDEAQRRTASDGDHAFDAELMRTSAQVDLSRARGGYAAGDKTRARLIEAGHRKLAQAMALAREQGAWLFELRAALDLGESLAQDGAPREARALLAPFERFGGEHAAQGQEGEPPSLPEMRKLAALRRELDMPGLRDIDMADVI</sequence>
<dbReference type="PRINTS" id="PR00364">
    <property type="entry name" value="DISEASERSIST"/>
</dbReference>
<dbReference type="Gene3D" id="1.10.10.10">
    <property type="entry name" value="Winged helix-like DNA-binding domain superfamily/Winged helix DNA-binding domain"/>
    <property type="match status" value="1"/>
</dbReference>
<dbReference type="SUPFAM" id="SSF46894">
    <property type="entry name" value="C-terminal effector domain of the bipartite response regulators"/>
    <property type="match status" value="1"/>
</dbReference>
<dbReference type="InterPro" id="IPR001867">
    <property type="entry name" value="OmpR/PhoB-type_DNA-bd"/>
</dbReference>
<dbReference type="InterPro" id="IPR027417">
    <property type="entry name" value="P-loop_NTPase"/>
</dbReference>
<feature type="DNA-binding region" description="OmpR/PhoB-type" evidence="2">
    <location>
        <begin position="1"/>
        <end position="94"/>
    </location>
</feature>
<evidence type="ECO:0000313" key="4">
    <source>
        <dbReference type="EMBL" id="PVX85208.1"/>
    </source>
</evidence>
<comment type="caution">
    <text evidence="4">The sequence shown here is derived from an EMBL/GenBank/DDBJ whole genome shotgun (WGS) entry which is preliminary data.</text>
</comment>
<evidence type="ECO:0000259" key="3">
    <source>
        <dbReference type="PROSITE" id="PS51755"/>
    </source>
</evidence>
<evidence type="ECO:0000256" key="1">
    <source>
        <dbReference type="ARBA" id="ARBA00023125"/>
    </source>
</evidence>
<feature type="domain" description="OmpR/PhoB-type" evidence="3">
    <location>
        <begin position="1"/>
        <end position="94"/>
    </location>
</feature>
<dbReference type="EMBL" id="QEOB01000004">
    <property type="protein sequence ID" value="PVX85208.1"/>
    <property type="molecule type" value="Genomic_DNA"/>
</dbReference>
<evidence type="ECO:0000256" key="2">
    <source>
        <dbReference type="PROSITE-ProRule" id="PRU01091"/>
    </source>
</evidence>
<dbReference type="RefSeq" id="WP_116610748.1">
    <property type="nucleotide sequence ID" value="NZ_QEOB01000004.1"/>
</dbReference>
<dbReference type="InterPro" id="IPR016032">
    <property type="entry name" value="Sig_transdc_resp-reg_C-effctor"/>
</dbReference>
<keyword evidence="1 2" id="KW-0238">DNA-binding</keyword>
<dbReference type="Pfam" id="PF00486">
    <property type="entry name" value="Trans_reg_C"/>
    <property type="match status" value="1"/>
</dbReference>
<dbReference type="Pfam" id="PF13401">
    <property type="entry name" value="AAA_22"/>
    <property type="match status" value="1"/>
</dbReference>
<dbReference type="PANTHER" id="PTHR47691:SF3">
    <property type="entry name" value="HTH-TYPE TRANSCRIPTIONAL REGULATOR RV0890C-RELATED"/>
    <property type="match status" value="1"/>
</dbReference>
<gene>
    <name evidence="4" type="ORF">C7402_104452</name>
</gene>
<dbReference type="SMART" id="SM00862">
    <property type="entry name" value="Trans_reg_C"/>
    <property type="match status" value="1"/>
</dbReference>
<dbReference type="InterPro" id="IPR036388">
    <property type="entry name" value="WH-like_DNA-bd_sf"/>
</dbReference>
<proteinExistence type="predicted"/>
<organism evidence="4 5">
    <name type="scientific">Paraburkholderia unamae</name>
    <dbReference type="NCBI Taxonomy" id="219649"/>
    <lineage>
        <taxon>Bacteria</taxon>
        <taxon>Pseudomonadati</taxon>
        <taxon>Pseudomonadota</taxon>
        <taxon>Betaproteobacteria</taxon>
        <taxon>Burkholderiales</taxon>
        <taxon>Burkholderiaceae</taxon>
        <taxon>Paraburkholderia</taxon>
    </lineage>
</organism>
<dbReference type="SUPFAM" id="SSF52540">
    <property type="entry name" value="P-loop containing nucleoside triphosphate hydrolases"/>
    <property type="match status" value="1"/>
</dbReference>
<keyword evidence="5" id="KW-1185">Reference proteome</keyword>
<evidence type="ECO:0000313" key="5">
    <source>
        <dbReference type="Proteomes" id="UP000245712"/>
    </source>
</evidence>
<reference evidence="4 5" key="1">
    <citation type="submission" date="2018-05" db="EMBL/GenBank/DDBJ databases">
        <title>Genomic Encyclopedia of Type Strains, Phase IV (KMG-V): Genome sequencing to study the core and pangenomes of soil and plant-associated prokaryotes.</title>
        <authorList>
            <person name="Whitman W."/>
        </authorList>
    </citation>
    <scope>NUCLEOTIDE SEQUENCE [LARGE SCALE GENOMIC DNA]</scope>
    <source>
        <strain evidence="4 5">SCZa-39</strain>
    </source>
</reference>
<dbReference type="Gene3D" id="3.40.50.300">
    <property type="entry name" value="P-loop containing nucleotide triphosphate hydrolases"/>
    <property type="match status" value="1"/>
</dbReference>
<dbReference type="InterPro" id="IPR049945">
    <property type="entry name" value="AAA_22"/>
</dbReference>
<name>A0ABX5KWI5_9BURK</name>
<dbReference type="CDD" id="cd00383">
    <property type="entry name" value="trans_reg_C"/>
    <property type="match status" value="1"/>
</dbReference>
<dbReference type="Proteomes" id="UP000245712">
    <property type="component" value="Unassembled WGS sequence"/>
</dbReference>
<dbReference type="PROSITE" id="PS51755">
    <property type="entry name" value="OMPR_PHOB"/>
    <property type="match status" value="1"/>
</dbReference>